<sequence>MKHIIKSSEPQEFKDWKSLENENWKPTYNDLQNPEKQKVYNSLLSEQGYICCYCERKLIKSDYHIEHFKPQEDNKFPELQLEYGNMLCSCQRNVGKGEPLHCGNSKGNWFDERLVSPLDDDCETKFKYTFDGHIIPADRKDKFVDITIQKLELNIDKLIDMRNKVIEPFLDPELTEKELSDFVTAYLVDKSNNGGKFNQFYTTIQYLFT</sequence>
<organism evidence="1 2">
    <name type="scientific">Aquimarina hainanensis</name>
    <dbReference type="NCBI Taxonomy" id="1578017"/>
    <lineage>
        <taxon>Bacteria</taxon>
        <taxon>Pseudomonadati</taxon>
        <taxon>Bacteroidota</taxon>
        <taxon>Flavobacteriia</taxon>
        <taxon>Flavobacteriales</taxon>
        <taxon>Flavobacteriaceae</taxon>
        <taxon>Aquimarina</taxon>
    </lineage>
</organism>
<keyword evidence="1" id="KW-0540">Nuclease</keyword>
<accession>A0ABW5N3Y8</accession>
<keyword evidence="1" id="KW-0255">Endonuclease</keyword>
<dbReference type="Proteomes" id="UP001597459">
    <property type="component" value="Unassembled WGS sequence"/>
</dbReference>
<reference evidence="2" key="1">
    <citation type="journal article" date="2019" name="Int. J. Syst. Evol. Microbiol.">
        <title>The Global Catalogue of Microorganisms (GCM) 10K type strain sequencing project: providing services to taxonomists for standard genome sequencing and annotation.</title>
        <authorList>
            <consortium name="The Broad Institute Genomics Platform"/>
            <consortium name="The Broad Institute Genome Sequencing Center for Infectious Disease"/>
            <person name="Wu L."/>
            <person name="Ma J."/>
        </authorList>
    </citation>
    <scope>NUCLEOTIDE SEQUENCE [LARGE SCALE GENOMIC DNA]</scope>
    <source>
        <strain evidence="2">KCTC 42423</strain>
    </source>
</reference>
<evidence type="ECO:0000313" key="1">
    <source>
        <dbReference type="EMBL" id="MFD2590237.1"/>
    </source>
</evidence>
<name>A0ABW5N3Y8_9FLAO</name>
<protein>
    <submittedName>
        <fullName evidence="1">Retron system putative HNH endonuclease</fullName>
    </submittedName>
</protein>
<dbReference type="RefSeq" id="WP_378255579.1">
    <property type="nucleotide sequence ID" value="NZ_JBHSJV010000001.1"/>
</dbReference>
<dbReference type="NCBIfam" id="TIGR02646">
    <property type="entry name" value="retron system putative HNH endonuclease"/>
    <property type="match status" value="1"/>
</dbReference>
<keyword evidence="2" id="KW-1185">Reference proteome</keyword>
<dbReference type="EMBL" id="JBHULX010000003">
    <property type="protein sequence ID" value="MFD2590237.1"/>
    <property type="molecule type" value="Genomic_DNA"/>
</dbReference>
<dbReference type="InterPro" id="IPR013467">
    <property type="entry name" value="HNH78-like"/>
</dbReference>
<dbReference type="Gene3D" id="1.10.30.50">
    <property type="match status" value="1"/>
</dbReference>
<gene>
    <name evidence="1" type="ORF">ACFSTE_05295</name>
</gene>
<dbReference type="GO" id="GO:0004519">
    <property type="term" value="F:endonuclease activity"/>
    <property type="evidence" value="ECO:0007669"/>
    <property type="project" value="UniProtKB-KW"/>
</dbReference>
<evidence type="ECO:0000313" key="2">
    <source>
        <dbReference type="Proteomes" id="UP001597459"/>
    </source>
</evidence>
<keyword evidence="1" id="KW-0378">Hydrolase</keyword>
<proteinExistence type="predicted"/>
<comment type="caution">
    <text evidence="1">The sequence shown here is derived from an EMBL/GenBank/DDBJ whole genome shotgun (WGS) entry which is preliminary data.</text>
</comment>